<dbReference type="Pfam" id="PF04390">
    <property type="entry name" value="LptE"/>
    <property type="match status" value="1"/>
</dbReference>
<dbReference type="InterPro" id="IPR007485">
    <property type="entry name" value="LPS_assembly_LptE"/>
</dbReference>
<evidence type="ECO:0000256" key="4">
    <source>
        <dbReference type="ARBA" id="ARBA00023237"/>
    </source>
</evidence>
<accession>A0A378TWU2</accession>
<organism evidence="7 8">
    <name type="scientific">Neisseria elongata</name>
    <dbReference type="NCBI Taxonomy" id="495"/>
    <lineage>
        <taxon>Bacteria</taxon>
        <taxon>Pseudomonadati</taxon>
        <taxon>Pseudomonadota</taxon>
        <taxon>Betaproteobacteria</taxon>
        <taxon>Neisseriales</taxon>
        <taxon>Neisseriaceae</taxon>
        <taxon>Neisseria</taxon>
    </lineage>
</organism>
<dbReference type="PANTHER" id="PTHR38098">
    <property type="entry name" value="LPS-ASSEMBLY LIPOPROTEIN LPTE"/>
    <property type="match status" value="1"/>
</dbReference>
<comment type="function">
    <text evidence="6">Together with LptD, is involved in the assembly of lipopolysaccharide (LPS) at the surface of the outer membrane. Required for the proper assembly of LptD. Binds LPS and may serve as the LPS recognition site at the outer membrane.</text>
</comment>
<evidence type="ECO:0000313" key="7">
    <source>
        <dbReference type="EMBL" id="STZ67251.1"/>
    </source>
</evidence>
<dbReference type="RefSeq" id="WP_074896078.1">
    <property type="nucleotide sequence ID" value="NZ_CP031252.1"/>
</dbReference>
<sequence>MNTKLFPLAAAMLLTACGFHLKGSLPYDHLPYKNWHIQGGELQVPLENALRRSDGLPVSATQAQASVTVNSVEQQKDVLTITRAAMINEYQLALRVRAQVSRNGEPVGEPMQIEVRRTLEYADSEILGKQEEEAMIWQEMRRDAAQQIVRRLPFAVH</sequence>
<dbReference type="EMBL" id="UGQW01000002">
    <property type="protein sequence ID" value="STZ67251.1"/>
    <property type="molecule type" value="Genomic_DNA"/>
</dbReference>
<dbReference type="PROSITE" id="PS51257">
    <property type="entry name" value="PROKAR_LIPOPROTEIN"/>
    <property type="match status" value="1"/>
</dbReference>
<gene>
    <name evidence="6 7" type="primary">lptE</name>
    <name evidence="7" type="ORF">NCTC10660_00725</name>
</gene>
<dbReference type="PANTHER" id="PTHR38098:SF1">
    <property type="entry name" value="LPS-ASSEMBLY LIPOPROTEIN LPTE"/>
    <property type="match status" value="1"/>
</dbReference>
<evidence type="ECO:0000256" key="5">
    <source>
        <dbReference type="ARBA" id="ARBA00023288"/>
    </source>
</evidence>
<evidence type="ECO:0000256" key="1">
    <source>
        <dbReference type="ARBA" id="ARBA00022729"/>
    </source>
</evidence>
<comment type="subunit">
    <text evidence="6">Component of the lipopolysaccharide transport and assembly complex. Interacts with LptD.</text>
</comment>
<dbReference type="GO" id="GO:0009279">
    <property type="term" value="C:cell outer membrane"/>
    <property type="evidence" value="ECO:0007669"/>
    <property type="project" value="UniProtKB-SubCell"/>
</dbReference>
<evidence type="ECO:0000256" key="2">
    <source>
        <dbReference type="ARBA" id="ARBA00023136"/>
    </source>
</evidence>
<keyword evidence="5 6" id="KW-0449">Lipoprotein</keyword>
<keyword evidence="1 6" id="KW-0732">Signal</keyword>
<dbReference type="Proteomes" id="UP000254927">
    <property type="component" value="Unassembled WGS sequence"/>
</dbReference>
<dbReference type="AlphaFoldDB" id="A0A378TWU2"/>
<proteinExistence type="inferred from homology"/>
<keyword evidence="3 6" id="KW-0564">Palmitate</keyword>
<comment type="subcellular location">
    <subcellularLocation>
        <location evidence="6">Cell outer membrane</location>
        <topology evidence="6">Lipid-anchor</topology>
    </subcellularLocation>
</comment>
<protein>
    <recommendedName>
        <fullName evidence="6">LPS-assembly lipoprotein LptE</fullName>
    </recommendedName>
</protein>
<dbReference type="HAMAP" id="MF_01186">
    <property type="entry name" value="LPS_assembly_LptE"/>
    <property type="match status" value="1"/>
</dbReference>
<name>A0A378TWU2_NEIEL</name>
<evidence type="ECO:0000313" key="8">
    <source>
        <dbReference type="Proteomes" id="UP000254927"/>
    </source>
</evidence>
<dbReference type="GeneID" id="93351727"/>
<comment type="similarity">
    <text evidence="6">Belongs to the LptE lipoprotein family.</text>
</comment>
<keyword evidence="2 6" id="KW-0472">Membrane</keyword>
<keyword evidence="4 6" id="KW-0998">Cell outer membrane</keyword>
<evidence type="ECO:0000256" key="6">
    <source>
        <dbReference type="HAMAP-Rule" id="MF_01186"/>
    </source>
</evidence>
<evidence type="ECO:0000256" key="3">
    <source>
        <dbReference type="ARBA" id="ARBA00023139"/>
    </source>
</evidence>
<dbReference type="GO" id="GO:0043165">
    <property type="term" value="P:Gram-negative-bacterium-type cell outer membrane assembly"/>
    <property type="evidence" value="ECO:0007669"/>
    <property type="project" value="UniProtKB-UniRule"/>
</dbReference>
<reference evidence="7 8" key="1">
    <citation type="submission" date="2018-06" db="EMBL/GenBank/DDBJ databases">
        <authorList>
            <consortium name="Pathogen Informatics"/>
            <person name="Doyle S."/>
        </authorList>
    </citation>
    <scope>NUCLEOTIDE SEQUENCE [LARGE SCALE GENOMIC DNA]</scope>
    <source>
        <strain evidence="7 8">NCTC10660</strain>
    </source>
</reference>
<dbReference type="GO" id="GO:1990351">
    <property type="term" value="C:transporter complex"/>
    <property type="evidence" value="ECO:0007669"/>
    <property type="project" value="TreeGrafter"/>
</dbReference>
<dbReference type="Gene3D" id="3.30.160.150">
    <property type="entry name" value="Lipoprotein like domain"/>
    <property type="match status" value="1"/>
</dbReference>